<keyword evidence="2" id="KW-0808">Transferase</keyword>
<dbReference type="PANTHER" id="PTHR42912">
    <property type="entry name" value="METHYLTRANSFERASE"/>
    <property type="match status" value="1"/>
</dbReference>
<dbReference type="SMR" id="A0A1H6E7C8"/>
<dbReference type="Proteomes" id="UP000236729">
    <property type="component" value="Unassembled WGS sequence"/>
</dbReference>
<dbReference type="InterPro" id="IPR013216">
    <property type="entry name" value="Methyltransf_11"/>
</dbReference>
<dbReference type="AlphaFoldDB" id="A0A1H6E7C8"/>
<dbReference type="EMBL" id="FNVB01000009">
    <property type="protein sequence ID" value="SEG92844.1"/>
    <property type="molecule type" value="Genomic_DNA"/>
</dbReference>
<dbReference type="GO" id="GO:0008757">
    <property type="term" value="F:S-adenosylmethionine-dependent methyltransferase activity"/>
    <property type="evidence" value="ECO:0007669"/>
    <property type="project" value="InterPro"/>
</dbReference>
<proteinExistence type="predicted"/>
<evidence type="ECO:0000313" key="5">
    <source>
        <dbReference type="Proteomes" id="UP000236729"/>
    </source>
</evidence>
<dbReference type="InterPro" id="IPR050508">
    <property type="entry name" value="Methyltransf_Superfamily"/>
</dbReference>
<dbReference type="RefSeq" id="WP_093351626.1">
    <property type="nucleotide sequence ID" value="NZ_FNVB01000009.1"/>
</dbReference>
<keyword evidence="2" id="KW-0489">Methyltransferase</keyword>
<gene>
    <name evidence="2" type="ORF">SAMN02982929_05667</name>
    <name evidence="3" type="ORF">SAMN05216506_104197</name>
</gene>
<accession>A0A1I1S2G5</accession>
<sequence length="195" mass="20414">MSGFPEFALDRAFGHPRGLLGTVGGWLMAHHNAATEQQVVRLARLSGSERVLVVGPGPGVGLRAAAGQAAQVVGVEPSEQMRQAAAHRCTGLANVALQDGDAESTGQPDAAFDVALSVNNVQLWPDRIAALTELRRVLRPGGALLLSTHAQWLPGGRAGLDSDVRAAGFTDVQVWAWQPPGRAGAQVQARAVRPE</sequence>
<dbReference type="InterPro" id="IPR029063">
    <property type="entry name" value="SAM-dependent_MTases_sf"/>
</dbReference>
<keyword evidence="4" id="KW-1185">Reference proteome</keyword>
<evidence type="ECO:0000313" key="4">
    <source>
        <dbReference type="Proteomes" id="UP000199690"/>
    </source>
</evidence>
<dbReference type="Gene3D" id="3.40.50.150">
    <property type="entry name" value="Vaccinia Virus protein VP39"/>
    <property type="match status" value="1"/>
</dbReference>
<feature type="domain" description="Methyltransferase type 11" evidence="1">
    <location>
        <begin position="53"/>
        <end position="145"/>
    </location>
</feature>
<protein>
    <submittedName>
        <fullName evidence="2">Methyltransferase domain-containing protein</fullName>
    </submittedName>
</protein>
<organism evidence="2 5">
    <name type="scientific">Saccharopolyspora kobensis</name>
    <dbReference type="NCBI Taxonomy" id="146035"/>
    <lineage>
        <taxon>Bacteria</taxon>
        <taxon>Bacillati</taxon>
        <taxon>Actinomycetota</taxon>
        <taxon>Actinomycetes</taxon>
        <taxon>Pseudonocardiales</taxon>
        <taxon>Pseudonocardiaceae</taxon>
        <taxon>Saccharopolyspora</taxon>
    </lineage>
</organism>
<reference evidence="4 5" key="2">
    <citation type="submission" date="2016-10" db="EMBL/GenBank/DDBJ databases">
        <authorList>
            <person name="Varghese N."/>
            <person name="Submissions S."/>
        </authorList>
    </citation>
    <scope>NUCLEOTIDE SEQUENCE [LARGE SCALE GENOMIC DNA]</scope>
    <source>
        <strain evidence="5">ATCC 20501</strain>
        <strain evidence="3 4">CGMCC 4.3529</strain>
    </source>
</reference>
<reference evidence="2" key="1">
    <citation type="submission" date="2016-10" db="EMBL/GenBank/DDBJ databases">
        <authorList>
            <person name="de Groot N.N."/>
        </authorList>
    </citation>
    <scope>NUCLEOTIDE SEQUENCE [LARGE SCALE GENOMIC DNA]</scope>
    <source>
        <strain evidence="2">ATCC 20501</strain>
    </source>
</reference>
<evidence type="ECO:0000313" key="2">
    <source>
        <dbReference type="EMBL" id="SEG92844.1"/>
    </source>
</evidence>
<dbReference type="GO" id="GO:0032259">
    <property type="term" value="P:methylation"/>
    <property type="evidence" value="ECO:0007669"/>
    <property type="project" value="UniProtKB-KW"/>
</dbReference>
<dbReference type="SUPFAM" id="SSF53335">
    <property type="entry name" value="S-adenosyl-L-methionine-dependent methyltransferases"/>
    <property type="match status" value="1"/>
</dbReference>
<dbReference type="EMBL" id="FOME01000004">
    <property type="protein sequence ID" value="SFD40689.1"/>
    <property type="molecule type" value="Genomic_DNA"/>
</dbReference>
<dbReference type="Pfam" id="PF08241">
    <property type="entry name" value="Methyltransf_11"/>
    <property type="match status" value="1"/>
</dbReference>
<evidence type="ECO:0000259" key="1">
    <source>
        <dbReference type="Pfam" id="PF08241"/>
    </source>
</evidence>
<dbReference type="CDD" id="cd02440">
    <property type="entry name" value="AdoMet_MTases"/>
    <property type="match status" value="1"/>
</dbReference>
<dbReference type="Proteomes" id="UP000199690">
    <property type="component" value="Unassembled WGS sequence"/>
</dbReference>
<name>A0A1H6E7C8_9PSEU</name>
<evidence type="ECO:0000313" key="3">
    <source>
        <dbReference type="EMBL" id="SFD40689.1"/>
    </source>
</evidence>
<accession>A0A1H6E7C8</accession>
<dbReference type="PANTHER" id="PTHR42912:SF80">
    <property type="entry name" value="METHYLTRANSFERASE DOMAIN-CONTAINING PROTEIN"/>
    <property type="match status" value="1"/>
</dbReference>